<accession>A0A9N9S617</accession>
<keyword evidence="1" id="KW-0472">Membrane</keyword>
<evidence type="ECO:0000313" key="2">
    <source>
        <dbReference type="EMBL" id="CAG9809634.1"/>
    </source>
</evidence>
<proteinExistence type="predicted"/>
<name>A0A9N9S617_9DIPT</name>
<dbReference type="AlphaFoldDB" id="A0A9N9S617"/>
<dbReference type="Proteomes" id="UP001153620">
    <property type="component" value="Chromosome 3"/>
</dbReference>
<feature type="transmembrane region" description="Helical" evidence="1">
    <location>
        <begin position="91"/>
        <end position="107"/>
    </location>
</feature>
<organism evidence="2 3">
    <name type="scientific">Chironomus riparius</name>
    <dbReference type="NCBI Taxonomy" id="315576"/>
    <lineage>
        <taxon>Eukaryota</taxon>
        <taxon>Metazoa</taxon>
        <taxon>Ecdysozoa</taxon>
        <taxon>Arthropoda</taxon>
        <taxon>Hexapoda</taxon>
        <taxon>Insecta</taxon>
        <taxon>Pterygota</taxon>
        <taxon>Neoptera</taxon>
        <taxon>Endopterygota</taxon>
        <taxon>Diptera</taxon>
        <taxon>Nematocera</taxon>
        <taxon>Chironomoidea</taxon>
        <taxon>Chironomidae</taxon>
        <taxon>Chironominae</taxon>
        <taxon>Chironomus</taxon>
    </lineage>
</organism>
<feature type="transmembrane region" description="Helical" evidence="1">
    <location>
        <begin position="56"/>
        <end position="79"/>
    </location>
</feature>
<feature type="transmembrane region" description="Helical" evidence="1">
    <location>
        <begin position="119"/>
        <end position="143"/>
    </location>
</feature>
<keyword evidence="3" id="KW-1185">Reference proteome</keyword>
<gene>
    <name evidence="2" type="ORF">CHIRRI_LOCUS12454</name>
</gene>
<feature type="transmembrane region" description="Helical" evidence="1">
    <location>
        <begin position="21"/>
        <end position="44"/>
    </location>
</feature>
<dbReference type="EMBL" id="OU895879">
    <property type="protein sequence ID" value="CAG9809634.1"/>
    <property type="molecule type" value="Genomic_DNA"/>
</dbReference>
<reference evidence="2" key="2">
    <citation type="submission" date="2022-10" db="EMBL/GenBank/DDBJ databases">
        <authorList>
            <consortium name="ENA_rothamsted_submissions"/>
            <consortium name="culmorum"/>
            <person name="King R."/>
        </authorList>
    </citation>
    <scope>NUCLEOTIDE SEQUENCE</scope>
</reference>
<reference evidence="2" key="1">
    <citation type="submission" date="2022-01" db="EMBL/GenBank/DDBJ databases">
        <authorList>
            <person name="King R."/>
        </authorList>
    </citation>
    <scope>NUCLEOTIDE SEQUENCE</scope>
</reference>
<evidence type="ECO:0000313" key="3">
    <source>
        <dbReference type="Proteomes" id="UP001153620"/>
    </source>
</evidence>
<sequence length="156" mass="17919">MAIKIFTNFFCCFPLEKFGKLFGYIYTGVIATFGILCFLAIIGYLANGNLDWDTKYVYIMIMATFLLYEFMGTIGGILFVYGVKEEIPKKLVLIIIMTTLGIPLPYLELFRVEINVTSIVILFLIMCLHIYLLLCVISAYFILRNKKSFQSKSEHV</sequence>
<keyword evidence="1" id="KW-1133">Transmembrane helix</keyword>
<evidence type="ECO:0000256" key="1">
    <source>
        <dbReference type="SAM" id="Phobius"/>
    </source>
</evidence>
<protein>
    <submittedName>
        <fullName evidence="2">Uncharacterized protein</fullName>
    </submittedName>
</protein>
<keyword evidence="1" id="KW-0812">Transmembrane</keyword>